<name>A0A1L8D5J7_9THEO</name>
<dbReference type="AlphaFoldDB" id="A0A1L8D5J7"/>
<gene>
    <name evidence="3" type="ORF">ciss_23830</name>
</gene>
<comment type="caution">
    <text evidence="3">The sequence shown here is derived from an EMBL/GenBank/DDBJ whole genome shotgun (WGS) entry which is preliminary data.</text>
</comment>
<evidence type="ECO:0000259" key="1">
    <source>
        <dbReference type="Pfam" id="PF00108"/>
    </source>
</evidence>
<feature type="domain" description="Thiolase C-terminal" evidence="2">
    <location>
        <begin position="248"/>
        <end position="384"/>
    </location>
</feature>
<feature type="domain" description="Thiolase N-terminal" evidence="1">
    <location>
        <begin position="5"/>
        <end position="222"/>
    </location>
</feature>
<sequence>MSYEVAVVGVGQTKFEYQSKKTTQELVFEAAKKALDDAGMTLEEIDTVVYGSAPDGFDGINMKGEHVIDAAGALGKPFERVFVGGATGALAPITGYYHVASGLSRATLVICQEKMSPCKPKPQGLFNTIFDEFTDRPMGINLIYIFALEMNRYMTVNKIKLETLAKVSVKNKKNAMDNPYAQLPMEITVEDVLNAPVMAYPVTKYHISPSSDGAAAAVFVNKNIAKYKEKPVWIAGVGWCLDSTYWTNRDLAYPKYVEYAARQAYNMAGIKNPQKEIQVAEPYDPFSYKELQHAEGLLLANRGEGWKLIEEGIAYRDGKLPLSPSGGLLGVGNPIAAAGMMKFNEIVLQLRGDAGKRQVKNNPKVGVVQAWGGLMQFTGVLVLKA</sequence>
<dbReference type="CDD" id="cd00829">
    <property type="entry name" value="SCP-x_thiolase"/>
    <property type="match status" value="1"/>
</dbReference>
<dbReference type="PANTHER" id="PTHR42870:SF7">
    <property type="entry name" value="ACETYL-COA C-ACETYLTRANSFERASE (ACETOACETYL-COA THIOLASE) (ACAB-3)"/>
    <property type="match status" value="1"/>
</dbReference>
<reference evidence="4" key="1">
    <citation type="submission" date="2016-12" db="EMBL/GenBank/DDBJ databases">
        <title>Draft Genome Sequences od Carboxydothermus pertinax and islandicus, Hydrogenogenic Carboxydotrophic Bacteria.</title>
        <authorList>
            <person name="Fukuyama Y."/>
            <person name="Ohmae K."/>
            <person name="Yoneda Y."/>
            <person name="Yoshida T."/>
            <person name="Sako Y."/>
        </authorList>
    </citation>
    <scope>NUCLEOTIDE SEQUENCE [LARGE SCALE GENOMIC DNA]</scope>
    <source>
        <strain evidence="4">SET</strain>
    </source>
</reference>
<dbReference type="PANTHER" id="PTHR42870">
    <property type="entry name" value="ACETYL-COA C-ACETYLTRANSFERASE"/>
    <property type="match status" value="1"/>
</dbReference>
<dbReference type="InterPro" id="IPR020616">
    <property type="entry name" value="Thiolase_N"/>
</dbReference>
<dbReference type="Pfam" id="PF00108">
    <property type="entry name" value="Thiolase_N"/>
    <property type="match status" value="1"/>
</dbReference>
<dbReference type="Gene3D" id="3.40.47.10">
    <property type="match status" value="1"/>
</dbReference>
<dbReference type="InterPro" id="IPR002155">
    <property type="entry name" value="Thiolase"/>
</dbReference>
<keyword evidence="4" id="KW-1185">Reference proteome</keyword>
<dbReference type="SUPFAM" id="SSF53901">
    <property type="entry name" value="Thiolase-like"/>
    <property type="match status" value="2"/>
</dbReference>
<dbReference type="EMBL" id="BDJL01000142">
    <property type="protein sequence ID" value="GAV26450.1"/>
    <property type="molecule type" value="Genomic_DNA"/>
</dbReference>
<accession>A0A1L8D5J7</accession>
<organism evidence="3 4">
    <name type="scientific">Carboxydothermus islandicus</name>
    <dbReference type="NCBI Taxonomy" id="661089"/>
    <lineage>
        <taxon>Bacteria</taxon>
        <taxon>Bacillati</taxon>
        <taxon>Bacillota</taxon>
        <taxon>Clostridia</taxon>
        <taxon>Thermoanaerobacterales</taxon>
        <taxon>Thermoanaerobacteraceae</taxon>
        <taxon>Carboxydothermus</taxon>
    </lineage>
</organism>
<evidence type="ECO:0000313" key="4">
    <source>
        <dbReference type="Proteomes" id="UP000187338"/>
    </source>
</evidence>
<dbReference type="STRING" id="661089.ciss_23830"/>
<proteinExistence type="predicted"/>
<dbReference type="Proteomes" id="UP000187338">
    <property type="component" value="Unassembled WGS sequence"/>
</dbReference>
<protein>
    <submittedName>
        <fullName evidence="3">Uncharacterized protein</fullName>
    </submittedName>
</protein>
<dbReference type="InterPro" id="IPR016039">
    <property type="entry name" value="Thiolase-like"/>
</dbReference>
<dbReference type="InterPro" id="IPR055140">
    <property type="entry name" value="Thiolase_C_2"/>
</dbReference>
<evidence type="ECO:0000313" key="3">
    <source>
        <dbReference type="EMBL" id="GAV26450.1"/>
    </source>
</evidence>
<dbReference type="GO" id="GO:0016747">
    <property type="term" value="F:acyltransferase activity, transferring groups other than amino-acyl groups"/>
    <property type="evidence" value="ECO:0007669"/>
    <property type="project" value="InterPro"/>
</dbReference>
<dbReference type="RefSeq" id="WP_075866616.1">
    <property type="nucleotide sequence ID" value="NZ_BDJL01000142.1"/>
</dbReference>
<dbReference type="Pfam" id="PF22691">
    <property type="entry name" value="Thiolase_C_1"/>
    <property type="match status" value="1"/>
</dbReference>
<dbReference type="PIRSF" id="PIRSF000429">
    <property type="entry name" value="Ac-CoA_Ac_transf"/>
    <property type="match status" value="1"/>
</dbReference>
<dbReference type="OrthoDB" id="9785768at2"/>
<evidence type="ECO:0000259" key="2">
    <source>
        <dbReference type="Pfam" id="PF22691"/>
    </source>
</evidence>
<dbReference type="NCBIfam" id="NF004721">
    <property type="entry name" value="PRK06065.1"/>
    <property type="match status" value="1"/>
</dbReference>